<dbReference type="Pfam" id="PF13505">
    <property type="entry name" value="OMP_b-brl"/>
    <property type="match status" value="1"/>
</dbReference>
<comment type="caution">
    <text evidence="4">The sequence shown here is derived from an EMBL/GenBank/DDBJ whole genome shotgun (WGS) entry which is preliminary data.</text>
</comment>
<sequence length="209" mass="22059">MRTTILAGAALALASIPAGPLLASEAGPYVSLSVGYLQLADQDGSAGGENFSNTFDAGYALHGAGGYRFNDWFRAELELGYARSGLDQIDGLLGQSFNIEGHVDVFTAALNAFAEWPVTAMLTPYVGGGIGLAHTDLHDVAVRIGGTKLKGDDDKSTDLLLQGEAGVAVAVAENWDLVPAYRYMWIDNGGSGLDDNTAHLFRVGLRYNF</sequence>
<feature type="chain" id="PRO_5043041823" evidence="2">
    <location>
        <begin position="24"/>
        <end position="209"/>
    </location>
</feature>
<keyword evidence="5" id="KW-1185">Reference proteome</keyword>
<keyword evidence="1 2" id="KW-0732">Signal</keyword>
<dbReference type="AlphaFoldDB" id="A0AAP3XRR4"/>
<dbReference type="EMBL" id="JARGEQ010000092">
    <property type="protein sequence ID" value="MDF1586761.1"/>
    <property type="molecule type" value="Genomic_DNA"/>
</dbReference>
<proteinExistence type="predicted"/>
<evidence type="ECO:0000256" key="1">
    <source>
        <dbReference type="ARBA" id="ARBA00022729"/>
    </source>
</evidence>
<evidence type="ECO:0000313" key="4">
    <source>
        <dbReference type="EMBL" id="MDF1586761.1"/>
    </source>
</evidence>
<dbReference type="RefSeq" id="WP_327789179.1">
    <property type="nucleotide sequence ID" value="NZ_JARGEQ010000092.1"/>
</dbReference>
<evidence type="ECO:0000259" key="3">
    <source>
        <dbReference type="Pfam" id="PF13505"/>
    </source>
</evidence>
<evidence type="ECO:0000313" key="5">
    <source>
        <dbReference type="Proteomes" id="UP001301140"/>
    </source>
</evidence>
<dbReference type="Gene3D" id="2.40.160.20">
    <property type="match status" value="1"/>
</dbReference>
<evidence type="ECO:0000256" key="2">
    <source>
        <dbReference type="SAM" id="SignalP"/>
    </source>
</evidence>
<dbReference type="SUPFAM" id="SSF56925">
    <property type="entry name" value="OMPA-like"/>
    <property type="match status" value="1"/>
</dbReference>
<accession>A0AAP3XRR4</accession>
<protein>
    <submittedName>
        <fullName evidence="4">Porin family protein</fullName>
    </submittedName>
</protein>
<name>A0AAP3XRR4_9PROT</name>
<dbReference type="InterPro" id="IPR027385">
    <property type="entry name" value="Beta-barrel_OMP"/>
</dbReference>
<feature type="domain" description="Outer membrane protein beta-barrel" evidence="3">
    <location>
        <begin position="9"/>
        <end position="209"/>
    </location>
</feature>
<gene>
    <name evidence="4" type="ORF">PZ740_10250</name>
</gene>
<dbReference type="InterPro" id="IPR011250">
    <property type="entry name" value="OMP/PagP_B-barrel"/>
</dbReference>
<dbReference type="Proteomes" id="UP001301140">
    <property type="component" value="Unassembled WGS sequence"/>
</dbReference>
<feature type="signal peptide" evidence="2">
    <location>
        <begin position="1"/>
        <end position="23"/>
    </location>
</feature>
<organism evidence="4 5">
    <name type="scientific">Marinimicrococcus flavescens</name>
    <dbReference type="NCBI Taxonomy" id="3031815"/>
    <lineage>
        <taxon>Bacteria</taxon>
        <taxon>Pseudomonadati</taxon>
        <taxon>Pseudomonadota</taxon>
        <taxon>Alphaproteobacteria</taxon>
        <taxon>Geminicoccales</taxon>
        <taxon>Geminicoccaceae</taxon>
        <taxon>Marinimicrococcus</taxon>
    </lineage>
</organism>
<reference evidence="4 5" key="1">
    <citation type="submission" date="2023-03" db="EMBL/GenBank/DDBJ databases">
        <title>YIM 152171 draft genome.</title>
        <authorList>
            <person name="Yang Z."/>
        </authorList>
    </citation>
    <scope>NUCLEOTIDE SEQUENCE [LARGE SCALE GENOMIC DNA]</scope>
    <source>
        <strain evidence="4 5">YIM 152171</strain>
    </source>
</reference>